<feature type="chain" id="PRO_5042240641" evidence="2">
    <location>
        <begin position="18"/>
        <end position="71"/>
    </location>
</feature>
<proteinExistence type="predicted"/>
<accession>A0AAD6V4L7</accession>
<evidence type="ECO:0000313" key="3">
    <source>
        <dbReference type="EMBL" id="KAJ7200741.1"/>
    </source>
</evidence>
<evidence type="ECO:0000256" key="2">
    <source>
        <dbReference type="SAM" id="SignalP"/>
    </source>
</evidence>
<evidence type="ECO:0000256" key="1">
    <source>
        <dbReference type="SAM" id="MobiDB-lite"/>
    </source>
</evidence>
<dbReference type="EMBL" id="JARJCW010000061">
    <property type="protein sequence ID" value="KAJ7200741.1"/>
    <property type="molecule type" value="Genomic_DNA"/>
</dbReference>
<gene>
    <name evidence="3" type="ORF">GGX14DRAFT_571753</name>
</gene>
<dbReference type="Proteomes" id="UP001219525">
    <property type="component" value="Unassembled WGS sequence"/>
</dbReference>
<sequence length="71" mass="7477">MKLSLTYITLVAALAAAQTTMDNTANAPGPDLVQKYSPLASASAARRAWMSPPAATHHQEDVAVDEKPADK</sequence>
<comment type="caution">
    <text evidence="3">The sequence shown here is derived from an EMBL/GenBank/DDBJ whole genome shotgun (WGS) entry which is preliminary data.</text>
</comment>
<keyword evidence="4" id="KW-1185">Reference proteome</keyword>
<reference evidence="3" key="1">
    <citation type="submission" date="2023-03" db="EMBL/GenBank/DDBJ databases">
        <title>Massive genome expansion in bonnet fungi (Mycena s.s.) driven by repeated elements and novel gene families across ecological guilds.</title>
        <authorList>
            <consortium name="Lawrence Berkeley National Laboratory"/>
            <person name="Harder C.B."/>
            <person name="Miyauchi S."/>
            <person name="Viragh M."/>
            <person name="Kuo A."/>
            <person name="Thoen E."/>
            <person name="Andreopoulos B."/>
            <person name="Lu D."/>
            <person name="Skrede I."/>
            <person name="Drula E."/>
            <person name="Henrissat B."/>
            <person name="Morin E."/>
            <person name="Kohler A."/>
            <person name="Barry K."/>
            <person name="LaButti K."/>
            <person name="Morin E."/>
            <person name="Salamov A."/>
            <person name="Lipzen A."/>
            <person name="Mereny Z."/>
            <person name="Hegedus B."/>
            <person name="Baldrian P."/>
            <person name="Stursova M."/>
            <person name="Weitz H."/>
            <person name="Taylor A."/>
            <person name="Grigoriev I.V."/>
            <person name="Nagy L.G."/>
            <person name="Martin F."/>
            <person name="Kauserud H."/>
        </authorList>
    </citation>
    <scope>NUCLEOTIDE SEQUENCE</scope>
    <source>
        <strain evidence="3">9144</strain>
    </source>
</reference>
<protein>
    <submittedName>
        <fullName evidence="3">Uncharacterized protein</fullName>
    </submittedName>
</protein>
<organism evidence="3 4">
    <name type="scientific">Mycena pura</name>
    <dbReference type="NCBI Taxonomy" id="153505"/>
    <lineage>
        <taxon>Eukaryota</taxon>
        <taxon>Fungi</taxon>
        <taxon>Dikarya</taxon>
        <taxon>Basidiomycota</taxon>
        <taxon>Agaricomycotina</taxon>
        <taxon>Agaricomycetes</taxon>
        <taxon>Agaricomycetidae</taxon>
        <taxon>Agaricales</taxon>
        <taxon>Marasmiineae</taxon>
        <taxon>Mycenaceae</taxon>
        <taxon>Mycena</taxon>
    </lineage>
</organism>
<feature type="region of interest" description="Disordered" evidence="1">
    <location>
        <begin position="47"/>
        <end position="71"/>
    </location>
</feature>
<feature type="compositionally biased region" description="Basic and acidic residues" evidence="1">
    <location>
        <begin position="57"/>
        <end position="71"/>
    </location>
</feature>
<evidence type="ECO:0000313" key="4">
    <source>
        <dbReference type="Proteomes" id="UP001219525"/>
    </source>
</evidence>
<dbReference type="AlphaFoldDB" id="A0AAD6V4L7"/>
<name>A0AAD6V4L7_9AGAR</name>
<feature type="signal peptide" evidence="2">
    <location>
        <begin position="1"/>
        <end position="17"/>
    </location>
</feature>
<keyword evidence="2" id="KW-0732">Signal</keyword>